<proteinExistence type="predicted"/>
<organism evidence="3 4">
    <name type="scientific">Malassezia sympodialis (strain ATCC 42132)</name>
    <name type="common">Atopic eczema-associated yeast</name>
    <dbReference type="NCBI Taxonomy" id="1230383"/>
    <lineage>
        <taxon>Eukaryota</taxon>
        <taxon>Fungi</taxon>
        <taxon>Dikarya</taxon>
        <taxon>Basidiomycota</taxon>
        <taxon>Ustilaginomycotina</taxon>
        <taxon>Malasseziomycetes</taxon>
        <taxon>Malasseziales</taxon>
        <taxon>Malasseziaceae</taxon>
        <taxon>Malassezia</taxon>
    </lineage>
</organism>
<dbReference type="PANTHER" id="PTHR48029:SF1">
    <property type="entry name" value="NUCLEOLAR PROTEIN 8"/>
    <property type="match status" value="1"/>
</dbReference>
<reference evidence="4" key="1">
    <citation type="journal article" date="2017" name="Nucleic Acids Res.">
        <title>Proteogenomics produces comprehensive and highly accurate protein-coding gene annotation in a complete genome assembly of Malassezia sympodialis.</title>
        <authorList>
            <person name="Zhu Y."/>
            <person name="Engstroem P.G."/>
            <person name="Tellgren-Roth C."/>
            <person name="Baudo C.D."/>
            <person name="Kennell J.C."/>
            <person name="Sun S."/>
            <person name="Billmyre R.B."/>
            <person name="Schroeder M.S."/>
            <person name="Andersson A."/>
            <person name="Holm T."/>
            <person name="Sigurgeirsson B."/>
            <person name="Wu G."/>
            <person name="Sankaranarayanan S.R."/>
            <person name="Siddharthan R."/>
            <person name="Sanyal K."/>
            <person name="Lundeberg J."/>
            <person name="Nystedt B."/>
            <person name="Boekhout T."/>
            <person name="Dawson T.L. Jr."/>
            <person name="Heitman J."/>
            <person name="Scheynius A."/>
            <person name="Lehtioe J."/>
        </authorList>
    </citation>
    <scope>NUCLEOTIDE SEQUENCE [LARGE SCALE GENOMIC DNA]</scope>
    <source>
        <strain evidence="4">ATCC 42132</strain>
    </source>
</reference>
<sequence>MATGDGADVLVKRLHISGLTPNFSREALRERLESYGRVLDLVGCDDSFTNGVGQRRPYAFATIETTQPQLARCLNTLSGAIWKGAKLRVGEARPLWHERLAKERTAAHAESLRAKEVDRRKRWLRKRPWIGREAANMEPVTLQRVQGGEWGWKATPAGHLVRPMHMRWTRPLPRPADADPPSHHPHTLRHAPCTTIDPTRYRREHLSGPMFDAMSSDMASWHWTWDEDANVWRAYEDGICVSTEAPPPRRAPPTAEPPASEPLPEETPARPDMEAEELPDTLFEAEAPPEDLFDAPPTSGAWWDDDEAAESQPQPVAHDPAPRPPPRTASAVAPPREDPGLFDLSDFSDGYEEMDHAVPAETTDEHARAHHVLDHLFGQDLSAPSPPRVTSMDEPEEPSASAPSADPPAFAPSGEEAEEGAPAPVPAPTAAADSDVHMASLKSMFQPAEETGGFTLFGDLGADVELDPELDEAVTGSASAEAMPATAPEVRAPAAPVPPRITSRLPPLTTPHTLATGEPSLIPALLQLGSSPFWKVSTDDEIEAAWISKRAELTQMYRRLHREGVKKRRRRVVGARAASAAGGLAPARGARPPA</sequence>
<dbReference type="Gene3D" id="3.30.70.330">
    <property type="match status" value="1"/>
</dbReference>
<feature type="region of interest" description="Disordered" evidence="2">
    <location>
        <begin position="481"/>
        <end position="505"/>
    </location>
</feature>
<evidence type="ECO:0000313" key="4">
    <source>
        <dbReference type="Proteomes" id="UP000186303"/>
    </source>
</evidence>
<dbReference type="PANTHER" id="PTHR48029">
    <property type="entry name" value="NUCLEOLAR PROTEIN 8"/>
    <property type="match status" value="1"/>
</dbReference>
<dbReference type="SUPFAM" id="SSF54928">
    <property type="entry name" value="RNA-binding domain, RBD"/>
    <property type="match status" value="1"/>
</dbReference>
<keyword evidence="4" id="KW-1185">Reference proteome</keyword>
<gene>
    <name evidence="3" type="ORF">MSYG_1844</name>
</gene>
<dbReference type="PROSITE" id="PS50102">
    <property type="entry name" value="RRM"/>
    <property type="match status" value="1"/>
</dbReference>
<feature type="region of interest" description="Disordered" evidence="2">
    <location>
        <begin position="174"/>
        <end position="193"/>
    </location>
</feature>
<feature type="region of interest" description="Disordered" evidence="2">
    <location>
        <begin position="288"/>
        <end position="432"/>
    </location>
</feature>
<feature type="compositionally biased region" description="Low complexity" evidence="2">
    <location>
        <begin position="484"/>
        <end position="494"/>
    </location>
</feature>
<dbReference type="InterPro" id="IPR035979">
    <property type="entry name" value="RBD_domain_sf"/>
</dbReference>
<dbReference type="RefSeq" id="XP_018739997.1">
    <property type="nucleotide sequence ID" value="XM_018883215.1"/>
</dbReference>
<dbReference type="AlphaFoldDB" id="M5EM32"/>
<dbReference type="KEGG" id="msym:MSY001_1416"/>
<dbReference type="HOGENOM" id="CLU_037780_0_0_1"/>
<feature type="compositionally biased region" description="Basic and acidic residues" evidence="2">
    <location>
        <begin position="353"/>
        <end position="374"/>
    </location>
</feature>
<feature type="region of interest" description="Disordered" evidence="2">
    <location>
        <begin position="571"/>
        <end position="594"/>
    </location>
</feature>
<dbReference type="VEuPathDB" id="FungiDB:MSYG_1844"/>
<protein>
    <submittedName>
        <fullName evidence="3">Uncharacterized protein</fullName>
    </submittedName>
</protein>
<dbReference type="STRING" id="1230383.M5EM32"/>
<feature type="compositionally biased region" description="Pro residues" evidence="2">
    <location>
        <begin position="245"/>
        <end position="261"/>
    </location>
</feature>
<evidence type="ECO:0000313" key="3">
    <source>
        <dbReference type="EMBL" id="SHO77504.1"/>
    </source>
</evidence>
<feature type="region of interest" description="Disordered" evidence="2">
    <location>
        <begin position="243"/>
        <end position="276"/>
    </location>
</feature>
<feature type="compositionally biased region" description="Low complexity" evidence="2">
    <location>
        <begin position="574"/>
        <end position="594"/>
    </location>
</feature>
<evidence type="ECO:0000256" key="1">
    <source>
        <dbReference type="ARBA" id="ARBA00022884"/>
    </source>
</evidence>
<name>M5EM32_MALS4</name>
<evidence type="ECO:0000256" key="2">
    <source>
        <dbReference type="SAM" id="MobiDB-lite"/>
    </source>
</evidence>
<dbReference type="InterPro" id="IPR000504">
    <property type="entry name" value="RRM_dom"/>
</dbReference>
<dbReference type="OrthoDB" id="21643at2759"/>
<dbReference type="OMA" id="RKRPWIG"/>
<accession>M5EM32</accession>
<keyword evidence="1" id="KW-0694">RNA-binding</keyword>
<dbReference type="Proteomes" id="UP000186303">
    <property type="component" value="Chromosome 3"/>
</dbReference>
<dbReference type="InterPro" id="IPR012677">
    <property type="entry name" value="Nucleotide-bd_a/b_plait_sf"/>
</dbReference>
<dbReference type="GO" id="GO:0003723">
    <property type="term" value="F:RNA binding"/>
    <property type="evidence" value="ECO:0007669"/>
    <property type="project" value="UniProtKB-UniRule"/>
</dbReference>
<dbReference type="EMBL" id="LT671823">
    <property type="protein sequence ID" value="SHO77504.1"/>
    <property type="molecule type" value="Genomic_DNA"/>
</dbReference>